<proteinExistence type="predicted"/>
<keyword evidence="2" id="KW-1185">Reference proteome</keyword>
<organism evidence="1 2">
    <name type="scientific">Chionoecetes opilio</name>
    <name type="common">Atlantic snow crab</name>
    <name type="synonym">Cancer opilio</name>
    <dbReference type="NCBI Taxonomy" id="41210"/>
    <lineage>
        <taxon>Eukaryota</taxon>
        <taxon>Metazoa</taxon>
        <taxon>Ecdysozoa</taxon>
        <taxon>Arthropoda</taxon>
        <taxon>Crustacea</taxon>
        <taxon>Multicrustacea</taxon>
        <taxon>Malacostraca</taxon>
        <taxon>Eumalacostraca</taxon>
        <taxon>Eucarida</taxon>
        <taxon>Decapoda</taxon>
        <taxon>Pleocyemata</taxon>
        <taxon>Brachyura</taxon>
        <taxon>Eubrachyura</taxon>
        <taxon>Majoidea</taxon>
        <taxon>Majidae</taxon>
        <taxon>Chionoecetes</taxon>
    </lineage>
</organism>
<sequence length="159" mass="17727">MRSLKTSGGLPEAVEFPTQRPCGLCLCQCPLPTVMQCGFYSPSFVTMNKTRRQDRQGRKIVKTWRKIQIKSRPFHLSLINVLRKIITGVNANKGVMSINPFLPFGREIVATKEVNHCFQLNTTGRKPKTLGSVGIDVAKGQKNNPAFVPKFFCGVSKNC</sequence>
<gene>
    <name evidence="1" type="ORF">GWK47_000013</name>
</gene>
<dbReference type="Proteomes" id="UP000770661">
    <property type="component" value="Unassembled WGS sequence"/>
</dbReference>
<comment type="caution">
    <text evidence="1">The sequence shown here is derived from an EMBL/GenBank/DDBJ whole genome shotgun (WGS) entry which is preliminary data.</text>
</comment>
<dbReference type="EMBL" id="JACEEZ010020960">
    <property type="protein sequence ID" value="KAG0713929.1"/>
    <property type="molecule type" value="Genomic_DNA"/>
</dbReference>
<accession>A0A8J5CKR1</accession>
<name>A0A8J5CKR1_CHIOP</name>
<evidence type="ECO:0000313" key="2">
    <source>
        <dbReference type="Proteomes" id="UP000770661"/>
    </source>
</evidence>
<evidence type="ECO:0000313" key="1">
    <source>
        <dbReference type="EMBL" id="KAG0713929.1"/>
    </source>
</evidence>
<reference evidence="1" key="1">
    <citation type="submission" date="2020-07" db="EMBL/GenBank/DDBJ databases">
        <title>The High-quality genome of the commercially important snow crab, Chionoecetes opilio.</title>
        <authorList>
            <person name="Jeong J.-H."/>
            <person name="Ryu S."/>
        </authorList>
    </citation>
    <scope>NUCLEOTIDE SEQUENCE</scope>
    <source>
        <strain evidence="1">MADBK_172401_WGS</strain>
        <tissue evidence="1">Digestive gland</tissue>
    </source>
</reference>
<dbReference type="AlphaFoldDB" id="A0A8J5CKR1"/>
<protein>
    <submittedName>
        <fullName evidence="1">Uncharacterized protein</fullName>
    </submittedName>
</protein>